<dbReference type="PANTHER" id="PTHR33376:SF4">
    <property type="entry name" value="SIALIC ACID-BINDING PERIPLASMIC PROTEIN SIAP"/>
    <property type="match status" value="1"/>
</dbReference>
<dbReference type="OrthoDB" id="9794826at2"/>
<dbReference type="Proteomes" id="UP000238308">
    <property type="component" value="Unassembled WGS sequence"/>
</dbReference>
<dbReference type="RefSeq" id="WP_106226536.1">
    <property type="nucleotide sequence ID" value="NZ_PVTV01000011.1"/>
</dbReference>
<gene>
    <name evidence="6" type="ORF">BCM14_0654</name>
</gene>
<dbReference type="PIRSF" id="PIRSF006470">
    <property type="entry name" value="DctB"/>
    <property type="match status" value="1"/>
</dbReference>
<dbReference type="NCBIfam" id="TIGR00787">
    <property type="entry name" value="dctP"/>
    <property type="match status" value="1"/>
</dbReference>
<dbReference type="InterPro" id="IPR004682">
    <property type="entry name" value="TRAP_DctP"/>
</dbReference>
<dbReference type="PANTHER" id="PTHR33376">
    <property type="match status" value="1"/>
</dbReference>
<name>A0A2T0XJW6_9BURK</name>
<dbReference type="CDD" id="cd13603">
    <property type="entry name" value="PBP2_TRAP_Siap_TeaA_like"/>
    <property type="match status" value="1"/>
</dbReference>
<evidence type="ECO:0000256" key="1">
    <source>
        <dbReference type="ARBA" id="ARBA00004196"/>
    </source>
</evidence>
<evidence type="ECO:0000313" key="7">
    <source>
        <dbReference type="Proteomes" id="UP000238308"/>
    </source>
</evidence>
<feature type="signal peptide" evidence="5">
    <location>
        <begin position="1"/>
        <end position="22"/>
    </location>
</feature>
<dbReference type="AlphaFoldDB" id="A0A2T0XJW6"/>
<dbReference type="GO" id="GO:0030288">
    <property type="term" value="C:outer membrane-bounded periplasmic space"/>
    <property type="evidence" value="ECO:0007669"/>
    <property type="project" value="InterPro"/>
</dbReference>
<dbReference type="InterPro" id="IPR038404">
    <property type="entry name" value="TRAP_DctP_sf"/>
</dbReference>
<evidence type="ECO:0000256" key="4">
    <source>
        <dbReference type="ARBA" id="ARBA00022729"/>
    </source>
</evidence>
<dbReference type="NCBIfam" id="NF037995">
    <property type="entry name" value="TRAP_S1"/>
    <property type="match status" value="1"/>
</dbReference>
<keyword evidence="6" id="KW-0675">Receptor</keyword>
<evidence type="ECO:0000256" key="3">
    <source>
        <dbReference type="ARBA" id="ARBA00022448"/>
    </source>
</evidence>
<comment type="subcellular location">
    <subcellularLocation>
        <location evidence="1">Cell envelope</location>
    </subcellularLocation>
</comment>
<reference evidence="6 7" key="1">
    <citation type="submission" date="2018-03" db="EMBL/GenBank/DDBJ databases">
        <title>Genomic Encyclopedia of Type Strains, Phase III (KMG-III): the genomes of soil and plant-associated and newly described type strains.</title>
        <authorList>
            <person name="Whitman W."/>
        </authorList>
    </citation>
    <scope>NUCLEOTIDE SEQUENCE [LARGE SCALE GENOMIC DNA]</scope>
    <source>
        <strain evidence="6 7">MWH-P2sevCIIIb</strain>
    </source>
</reference>
<comment type="caution">
    <text evidence="6">The sequence shown here is derived from an EMBL/GenBank/DDBJ whole genome shotgun (WGS) entry which is preliminary data.</text>
</comment>
<accession>A0A2T0XJW6</accession>
<evidence type="ECO:0000313" key="6">
    <source>
        <dbReference type="EMBL" id="PRY99211.1"/>
    </source>
</evidence>
<keyword evidence="4 5" id="KW-0732">Signal</keyword>
<evidence type="ECO:0000256" key="2">
    <source>
        <dbReference type="ARBA" id="ARBA00009023"/>
    </source>
</evidence>
<evidence type="ECO:0000256" key="5">
    <source>
        <dbReference type="SAM" id="SignalP"/>
    </source>
</evidence>
<organism evidence="6 7">
    <name type="scientific">Jezberella montanilacus</name>
    <dbReference type="NCBI Taxonomy" id="323426"/>
    <lineage>
        <taxon>Bacteria</taxon>
        <taxon>Pseudomonadati</taxon>
        <taxon>Pseudomonadota</taxon>
        <taxon>Betaproteobacteria</taxon>
        <taxon>Burkholderiales</taxon>
        <taxon>Alcaligenaceae</taxon>
        <taxon>Jezberella</taxon>
    </lineage>
</organism>
<proteinExistence type="inferred from homology"/>
<dbReference type="InterPro" id="IPR018389">
    <property type="entry name" value="DctP_fam"/>
</dbReference>
<dbReference type="InterPro" id="IPR006311">
    <property type="entry name" value="TAT_signal"/>
</dbReference>
<sequence>MTINRRTLILGAGAAAVVSPFAASFAQKAKFNYKYAHNLPVTHPLHKGAESVAAAVKAGTAGLVEIQVFPNNQLGNDTDMLSQVRNGGIEIFSIASLILQTLVPAAGISGLGFAFPDYPAVWKAMDGDLGAYMRSEIGKKGLFAQEKIWDNGFRQVTTSTKPVKTAADLDGMKLRVPPSPLWTSMFKAFGAAPASINFAEVYSALQTKIVEGQENPLAVIETAKLYEVQKYLSLTNHMWDGYWQLVNQKAWDRLPDDARKVMAKAMEEAAILERAEVAALNGSLQAVLEKNGMVVNQVDKESLRQKLISAGFYSEWKTKFGDAAWATLEKYTGKLA</sequence>
<keyword evidence="3" id="KW-0813">Transport</keyword>
<dbReference type="PROSITE" id="PS51318">
    <property type="entry name" value="TAT"/>
    <property type="match status" value="1"/>
</dbReference>
<comment type="similarity">
    <text evidence="2">Belongs to the bacterial solute-binding protein 7 family.</text>
</comment>
<dbReference type="EMBL" id="PVTV01000011">
    <property type="protein sequence ID" value="PRY99211.1"/>
    <property type="molecule type" value="Genomic_DNA"/>
</dbReference>
<dbReference type="Pfam" id="PF03480">
    <property type="entry name" value="DctP"/>
    <property type="match status" value="1"/>
</dbReference>
<protein>
    <submittedName>
        <fullName evidence="6">Tripartite ATP-independent transporter DctP family solute receptor</fullName>
    </submittedName>
</protein>
<dbReference type="Gene3D" id="3.40.190.170">
    <property type="entry name" value="Bacterial extracellular solute-binding protein, family 7"/>
    <property type="match status" value="1"/>
</dbReference>
<dbReference type="GO" id="GO:0055085">
    <property type="term" value="P:transmembrane transport"/>
    <property type="evidence" value="ECO:0007669"/>
    <property type="project" value="InterPro"/>
</dbReference>
<feature type="chain" id="PRO_5015754827" evidence="5">
    <location>
        <begin position="23"/>
        <end position="336"/>
    </location>
</feature>
<keyword evidence="7" id="KW-1185">Reference proteome</keyword>